<evidence type="ECO:0000313" key="1">
    <source>
        <dbReference type="EMBL" id="MDQ0177750.1"/>
    </source>
</evidence>
<comment type="caution">
    <text evidence="1">The sequence shown here is derived from an EMBL/GenBank/DDBJ whole genome shotgun (WGS) entry which is preliminary data.</text>
</comment>
<gene>
    <name evidence="1" type="ORF">J2S08_003631</name>
</gene>
<reference evidence="1 2" key="1">
    <citation type="submission" date="2023-07" db="EMBL/GenBank/DDBJ databases">
        <title>Genomic Encyclopedia of Type Strains, Phase IV (KMG-IV): sequencing the most valuable type-strain genomes for metagenomic binning, comparative biology and taxonomic classification.</title>
        <authorList>
            <person name="Goeker M."/>
        </authorList>
    </citation>
    <scope>NUCLEOTIDE SEQUENCE [LARGE SCALE GENOMIC DNA]</scope>
    <source>
        <strain evidence="1 2">DSM 23837</strain>
    </source>
</reference>
<name>A0ABT9WYC1_9BACI</name>
<protein>
    <submittedName>
        <fullName evidence="1">Uncharacterized protein</fullName>
    </submittedName>
</protein>
<dbReference type="InterPro" id="IPR058676">
    <property type="entry name" value="YuzK"/>
</dbReference>
<dbReference type="Proteomes" id="UP001223586">
    <property type="component" value="Unassembled WGS sequence"/>
</dbReference>
<keyword evidence="2" id="KW-1185">Reference proteome</keyword>
<organism evidence="1 2">
    <name type="scientific">Bacillus chungangensis</name>
    <dbReference type="NCBI Taxonomy" id="587633"/>
    <lineage>
        <taxon>Bacteria</taxon>
        <taxon>Bacillati</taxon>
        <taxon>Bacillota</taxon>
        <taxon>Bacilli</taxon>
        <taxon>Bacillales</taxon>
        <taxon>Bacillaceae</taxon>
        <taxon>Bacillus</taxon>
    </lineage>
</organism>
<sequence length="52" mass="6323">MEKAMHHAHGIGYELYKRQHLVRMAVERAREQEYVKSRSVVSHHQRQLFNHI</sequence>
<proteinExistence type="predicted"/>
<dbReference type="Pfam" id="PF26149">
    <property type="entry name" value="YuzK"/>
    <property type="match status" value="1"/>
</dbReference>
<dbReference type="RefSeq" id="WP_377907550.1">
    <property type="nucleotide sequence ID" value="NZ_JBHRZQ010000050.1"/>
</dbReference>
<accession>A0ABT9WYC1</accession>
<evidence type="ECO:0000313" key="2">
    <source>
        <dbReference type="Proteomes" id="UP001223586"/>
    </source>
</evidence>
<dbReference type="EMBL" id="JAUSTT010000026">
    <property type="protein sequence ID" value="MDQ0177750.1"/>
    <property type="molecule type" value="Genomic_DNA"/>
</dbReference>